<evidence type="ECO:0000313" key="2">
    <source>
        <dbReference type="EMBL" id="MBM0108898.1"/>
    </source>
</evidence>
<dbReference type="EMBL" id="JAEVLS010000012">
    <property type="protein sequence ID" value="MBM0108898.1"/>
    <property type="molecule type" value="Genomic_DNA"/>
</dbReference>
<evidence type="ECO:0000313" key="3">
    <source>
        <dbReference type="Proteomes" id="UP000661077"/>
    </source>
</evidence>
<keyword evidence="2" id="KW-0012">Acyltransferase</keyword>
<keyword evidence="3" id="KW-1185">Reference proteome</keyword>
<comment type="caution">
    <text evidence="2">The sequence shown here is derived from an EMBL/GenBank/DDBJ whole genome shotgun (WGS) entry which is preliminary data.</text>
</comment>
<dbReference type="InterPro" id="IPR000089">
    <property type="entry name" value="Biotin_lipoyl"/>
</dbReference>
<dbReference type="PROSITE" id="PS50968">
    <property type="entry name" value="BIOTINYL_LIPOYL"/>
    <property type="match status" value="1"/>
</dbReference>
<organism evidence="2 3">
    <name type="scientific">Steroidobacter gossypii</name>
    <dbReference type="NCBI Taxonomy" id="2805490"/>
    <lineage>
        <taxon>Bacteria</taxon>
        <taxon>Pseudomonadati</taxon>
        <taxon>Pseudomonadota</taxon>
        <taxon>Gammaproteobacteria</taxon>
        <taxon>Steroidobacterales</taxon>
        <taxon>Steroidobacteraceae</taxon>
        <taxon>Steroidobacter</taxon>
    </lineage>
</organism>
<reference evidence="2 3" key="1">
    <citation type="journal article" date="2021" name="Int. J. Syst. Evol. Microbiol.">
        <title>Steroidobacter gossypii sp. nov., isolated from soil of cotton cropping field.</title>
        <authorList>
            <person name="Huang R."/>
            <person name="Yang S."/>
            <person name="Zhen C."/>
            <person name="Liu W."/>
        </authorList>
    </citation>
    <scope>NUCLEOTIDE SEQUENCE [LARGE SCALE GENOMIC DNA]</scope>
    <source>
        <strain evidence="2 3">S1-65</strain>
    </source>
</reference>
<protein>
    <submittedName>
        <fullName evidence="2">Dihydrolipoamide acyltransferase</fullName>
    </submittedName>
</protein>
<sequence length="80" mass="8388">MTTKVIFPKSGMGIDEGTVSRWLKTEGETVAQGEVLAEVETAKAMQEVEAPVSGRLAKVLVAAGQSVPVNAEIALIEECS</sequence>
<dbReference type="InterPro" id="IPR011053">
    <property type="entry name" value="Single_hybrid_motif"/>
</dbReference>
<accession>A0ABS1X6Q4</accession>
<dbReference type="RefSeq" id="WP_203171071.1">
    <property type="nucleotide sequence ID" value="NZ_JAEVLS010000012.1"/>
</dbReference>
<dbReference type="SUPFAM" id="SSF51230">
    <property type="entry name" value="Single hybrid motif"/>
    <property type="match status" value="1"/>
</dbReference>
<dbReference type="CDD" id="cd06849">
    <property type="entry name" value="lipoyl_domain"/>
    <property type="match status" value="1"/>
</dbReference>
<name>A0ABS1X6Q4_9GAMM</name>
<dbReference type="GO" id="GO:0016746">
    <property type="term" value="F:acyltransferase activity"/>
    <property type="evidence" value="ECO:0007669"/>
    <property type="project" value="UniProtKB-KW"/>
</dbReference>
<dbReference type="InterPro" id="IPR045257">
    <property type="entry name" value="E2/Pdx1"/>
</dbReference>
<feature type="domain" description="Lipoyl-binding" evidence="1">
    <location>
        <begin position="2"/>
        <end position="77"/>
    </location>
</feature>
<keyword evidence="2" id="KW-0808">Transferase</keyword>
<dbReference type="Pfam" id="PF00364">
    <property type="entry name" value="Biotin_lipoyl"/>
    <property type="match status" value="1"/>
</dbReference>
<proteinExistence type="predicted"/>
<dbReference type="PANTHER" id="PTHR23151:SF90">
    <property type="entry name" value="DIHYDROLIPOYLLYSINE-RESIDUE ACETYLTRANSFERASE COMPONENT OF PYRUVATE DEHYDROGENASE COMPLEX, MITOCHONDRIAL-RELATED"/>
    <property type="match status" value="1"/>
</dbReference>
<dbReference type="Proteomes" id="UP000661077">
    <property type="component" value="Unassembled WGS sequence"/>
</dbReference>
<dbReference type="PANTHER" id="PTHR23151">
    <property type="entry name" value="DIHYDROLIPOAMIDE ACETYL/SUCCINYL-TRANSFERASE-RELATED"/>
    <property type="match status" value="1"/>
</dbReference>
<dbReference type="Gene3D" id="2.40.50.100">
    <property type="match status" value="1"/>
</dbReference>
<evidence type="ECO:0000259" key="1">
    <source>
        <dbReference type="PROSITE" id="PS50968"/>
    </source>
</evidence>
<gene>
    <name evidence="2" type="ORF">JM946_29570</name>
</gene>